<dbReference type="EMBL" id="CP007139">
    <property type="protein sequence ID" value="AIE84252.1"/>
    <property type="molecule type" value="Genomic_DNA"/>
</dbReference>
<sequence>MQRFLISRLSALGDTVCSLPAAAALKKTFPECHITWTVDPRFAGIVECCTAVDEVLRVKPSLRSIPVYDHAFDAALDLQGLLKSALCIARAKADRKVGYHWQREGAALFSEKILPDPSSFHVVDQYVDVARALGAECHRADFALKPKEEDILSVRRKLKERGVVGRIMVVNAGAGWATKRWPAEHFARVIDAVQAEGVQAVLVGGKAKADRAAAAEVVARCATAPADLLGETNVSELVALIRLASVHLGGDTGSTHIAAALDTPAVGLYSITRPRRSCPYGQIDRCHYDPSGLANIQPNAVLETIRGIL</sequence>
<evidence type="ECO:0000256" key="1">
    <source>
        <dbReference type="ARBA" id="ARBA00022676"/>
    </source>
</evidence>
<dbReference type="Proteomes" id="UP000027982">
    <property type="component" value="Chromosome"/>
</dbReference>
<dbReference type="eggNOG" id="COG0859">
    <property type="taxonomic scope" value="Bacteria"/>
</dbReference>
<dbReference type="GO" id="GO:0005829">
    <property type="term" value="C:cytosol"/>
    <property type="evidence" value="ECO:0007669"/>
    <property type="project" value="TreeGrafter"/>
</dbReference>
<dbReference type="STRING" id="661478.OP10G_0884"/>
<dbReference type="SUPFAM" id="SSF53756">
    <property type="entry name" value="UDP-Glycosyltransferase/glycogen phosphorylase"/>
    <property type="match status" value="1"/>
</dbReference>
<dbReference type="KEGG" id="fgi:OP10G_0884"/>
<dbReference type="InterPro" id="IPR002201">
    <property type="entry name" value="Glyco_trans_9"/>
</dbReference>
<dbReference type="PANTHER" id="PTHR30160:SF1">
    <property type="entry name" value="LIPOPOLYSACCHARIDE 1,2-N-ACETYLGLUCOSAMINETRANSFERASE-RELATED"/>
    <property type="match status" value="1"/>
</dbReference>
<reference evidence="3 4" key="1">
    <citation type="journal article" date="2014" name="PLoS ONE">
        <title>The first complete genome sequence of the class fimbriimonadia in the phylum armatimonadetes.</title>
        <authorList>
            <person name="Hu Z.Y."/>
            <person name="Wang Y.Z."/>
            <person name="Im W.T."/>
            <person name="Wang S.Y."/>
            <person name="Zhao G.P."/>
            <person name="Zheng H.J."/>
            <person name="Quan Z.X."/>
        </authorList>
    </citation>
    <scope>NUCLEOTIDE SEQUENCE [LARGE SCALE GENOMIC DNA]</scope>
    <source>
        <strain evidence="3">Gsoil 348</strain>
    </source>
</reference>
<evidence type="ECO:0000256" key="2">
    <source>
        <dbReference type="ARBA" id="ARBA00022679"/>
    </source>
</evidence>
<dbReference type="Gene3D" id="3.40.50.2000">
    <property type="entry name" value="Glycogen Phosphorylase B"/>
    <property type="match status" value="2"/>
</dbReference>
<dbReference type="RefSeq" id="WP_025227105.1">
    <property type="nucleotide sequence ID" value="NZ_CP007139.1"/>
</dbReference>
<accession>A0A068NLF3</accession>
<evidence type="ECO:0000313" key="3">
    <source>
        <dbReference type="EMBL" id="AIE84252.1"/>
    </source>
</evidence>
<dbReference type="OrthoDB" id="9797795at2"/>
<name>A0A068NLF3_FIMGI</name>
<dbReference type="CDD" id="cd03789">
    <property type="entry name" value="GT9_LPS_heptosyltransferase"/>
    <property type="match status" value="1"/>
</dbReference>
<dbReference type="GO" id="GO:0008713">
    <property type="term" value="F:ADP-heptose-lipopolysaccharide heptosyltransferase activity"/>
    <property type="evidence" value="ECO:0007669"/>
    <property type="project" value="TreeGrafter"/>
</dbReference>
<dbReference type="HOGENOM" id="CLU_038371_0_0_0"/>
<dbReference type="AlphaFoldDB" id="A0A068NLF3"/>
<proteinExistence type="predicted"/>
<gene>
    <name evidence="3" type="ORF">OP10G_0884</name>
</gene>
<keyword evidence="1" id="KW-0328">Glycosyltransferase</keyword>
<evidence type="ECO:0000313" key="4">
    <source>
        <dbReference type="Proteomes" id="UP000027982"/>
    </source>
</evidence>
<keyword evidence="2 3" id="KW-0808">Transferase</keyword>
<dbReference type="InterPro" id="IPR051199">
    <property type="entry name" value="LPS_LOS_Heptosyltrfase"/>
</dbReference>
<dbReference type="PANTHER" id="PTHR30160">
    <property type="entry name" value="TETRAACYLDISACCHARIDE 4'-KINASE-RELATED"/>
    <property type="match status" value="1"/>
</dbReference>
<dbReference type="GO" id="GO:0009244">
    <property type="term" value="P:lipopolysaccharide core region biosynthetic process"/>
    <property type="evidence" value="ECO:0007669"/>
    <property type="project" value="TreeGrafter"/>
</dbReference>
<keyword evidence="4" id="KW-1185">Reference proteome</keyword>
<dbReference type="Pfam" id="PF01075">
    <property type="entry name" value="Glyco_transf_9"/>
    <property type="match status" value="1"/>
</dbReference>
<organism evidence="3 4">
    <name type="scientific">Fimbriimonas ginsengisoli Gsoil 348</name>
    <dbReference type="NCBI Taxonomy" id="661478"/>
    <lineage>
        <taxon>Bacteria</taxon>
        <taxon>Bacillati</taxon>
        <taxon>Armatimonadota</taxon>
        <taxon>Fimbriimonadia</taxon>
        <taxon>Fimbriimonadales</taxon>
        <taxon>Fimbriimonadaceae</taxon>
        <taxon>Fimbriimonas</taxon>
    </lineage>
</organism>
<protein>
    <submittedName>
        <fullName evidence="3">Lipopolysaccharide heptosyltransferase II</fullName>
    </submittedName>
</protein>